<sequence length="164" mass="18485">MEKAPLLQIYNDYSVAFYLNLKENERGVTKFPIFIDVLEVTNGERDVPNLDIITSLAGDIGVGNLILLNGPIDDCLNYSSLRKLPTIEEMATEICENIGYLKGMFSGLESNVISHSSIEVFSKSAIIKDKEVLVTSIALYAMSNRFQYRVYKSDRSEYVLKCPR</sequence>
<protein>
    <submittedName>
        <fullName evidence="1">Uncharacterized protein</fullName>
    </submittedName>
</protein>
<evidence type="ECO:0000313" key="2">
    <source>
        <dbReference type="Proteomes" id="UP001604336"/>
    </source>
</evidence>
<dbReference type="Proteomes" id="UP001604336">
    <property type="component" value="Unassembled WGS sequence"/>
</dbReference>
<keyword evidence="2" id="KW-1185">Reference proteome</keyword>
<proteinExistence type="predicted"/>
<reference evidence="2" key="1">
    <citation type="submission" date="2024-07" db="EMBL/GenBank/DDBJ databases">
        <title>Two chromosome-level genome assemblies of Korean endemic species Abeliophyllum distichum and Forsythia ovata (Oleaceae).</title>
        <authorList>
            <person name="Jang H."/>
        </authorList>
    </citation>
    <scope>NUCLEOTIDE SEQUENCE [LARGE SCALE GENOMIC DNA]</scope>
</reference>
<name>A0ABD1PPW8_9LAMI</name>
<gene>
    <name evidence="1" type="ORF">Adt_41812</name>
</gene>
<evidence type="ECO:0000313" key="1">
    <source>
        <dbReference type="EMBL" id="KAL2465961.1"/>
    </source>
</evidence>
<dbReference type="AlphaFoldDB" id="A0ABD1PPW8"/>
<comment type="caution">
    <text evidence="1">The sequence shown here is derived from an EMBL/GenBank/DDBJ whole genome shotgun (WGS) entry which is preliminary data.</text>
</comment>
<dbReference type="EMBL" id="JBFOLK010000013">
    <property type="protein sequence ID" value="KAL2465961.1"/>
    <property type="molecule type" value="Genomic_DNA"/>
</dbReference>
<organism evidence="1 2">
    <name type="scientific">Abeliophyllum distichum</name>
    <dbReference type="NCBI Taxonomy" id="126358"/>
    <lineage>
        <taxon>Eukaryota</taxon>
        <taxon>Viridiplantae</taxon>
        <taxon>Streptophyta</taxon>
        <taxon>Embryophyta</taxon>
        <taxon>Tracheophyta</taxon>
        <taxon>Spermatophyta</taxon>
        <taxon>Magnoliopsida</taxon>
        <taxon>eudicotyledons</taxon>
        <taxon>Gunneridae</taxon>
        <taxon>Pentapetalae</taxon>
        <taxon>asterids</taxon>
        <taxon>lamiids</taxon>
        <taxon>Lamiales</taxon>
        <taxon>Oleaceae</taxon>
        <taxon>Forsythieae</taxon>
        <taxon>Abeliophyllum</taxon>
    </lineage>
</organism>
<accession>A0ABD1PPW8</accession>